<evidence type="ECO:0000256" key="3">
    <source>
        <dbReference type="PROSITE-ProRule" id="PRU00276"/>
    </source>
</evidence>
<evidence type="ECO:0000259" key="6">
    <source>
        <dbReference type="PROSITE" id="PS50214"/>
    </source>
</evidence>
<dbReference type="PANTHER" id="PTHR11905">
    <property type="entry name" value="ADAM A DISINTEGRIN AND METALLOPROTEASE DOMAIN"/>
    <property type="match status" value="1"/>
</dbReference>
<evidence type="ECO:0000256" key="5">
    <source>
        <dbReference type="SAM" id="Phobius"/>
    </source>
</evidence>
<dbReference type="InterPro" id="IPR018358">
    <property type="entry name" value="Disintegrin_CS"/>
</dbReference>
<keyword evidence="3" id="KW-0862">Zinc</keyword>
<dbReference type="InterPro" id="IPR024079">
    <property type="entry name" value="MetalloPept_cat_dom_sf"/>
</dbReference>
<gene>
    <name evidence="9" type="primary">LOC101392631</name>
</gene>
<sequence length="795" mass="90568">MFPHGGFIMTVTEALLYMRIILLIFWLGVFLFSSGHTWAENSQYHSPPEVVIPLKLPGTGRGMKPPDRLSYSLHFGGKKHVVHMRVKKHLLSRHLPVFTYTDQGALLEDQPFVQNDCHYHGYVEGDLESLVALSTCFGGFQGLLQINNIVYEIKPRDFSPKFEHLVYKMDSEETQFPTMESDFMQEDIVRQLEFKATHNYTLKQSSYEGWWIHHFLVEMAVVVDHSLYLHVEKNVSKLQENLCIIVNIVDSIYEVMGLKLLLFGMEVWTEKNYVEVDDVKRSLKLFCYWKADNLTPRLSHDTVHLFIHKTLRGLSGLGFTEGLCKLRLSCAVVTWVNKTLSIIGIATAHHVGHNLGMSHDLDTCKCAHSKCIMRYDNPPITKFSNCSYSYFWGYSINRAKCLLYTVHTKDIFPLKRCGNGIVEEKEECDCGTLQHCSKDPCCLLNCTLSFGSTCSFGLCCKDCKFLPSGRVCRKQVNECDLPEWCNGTSHMCPDDVYVEDGIPCNSSAYCYEKSCNNRDEQCRQIFGQEAKSANHSCYKQVNTKGDRFGNCGFNESSYVKCNISDSLCGRVQCENVRKIPLLSDHSTVHWAHINGITCWGTDYHFGMTTPDIGEVKDGTECGPEHVCIHRKCVHLSHLDSDCSPKFCNMRGICNNKHHCHCNYLWDPPNCLLRGSGGSIDSGPPPRREKIKKIYVLAFFLIWLLVLLCCLLLLCKKKKPKKKEQKVQAQPKKEANVEALQSKEKQNIEIQHGNNIQKVPTQPAKEGQKFQSQSRTSISQSQRGKRNQSIRKGVSK</sequence>
<feature type="binding site" evidence="3">
    <location>
        <position position="353"/>
    </location>
    <ligand>
        <name>Zn(2+)</name>
        <dbReference type="ChEBI" id="CHEBI:29105"/>
        <note>catalytic</note>
    </ligand>
</feature>
<dbReference type="InterPro" id="IPR006586">
    <property type="entry name" value="ADAM_Cys-rich"/>
</dbReference>
<feature type="compositionally biased region" description="Basic and acidic residues" evidence="4">
    <location>
        <begin position="730"/>
        <end position="746"/>
    </location>
</feature>
<dbReference type="GeneID" id="101392631"/>
<keyword evidence="9" id="KW-0482">Metalloprotease</keyword>
<feature type="domain" description="Peptidase M12B" evidence="7">
    <location>
        <begin position="215"/>
        <end position="391"/>
    </location>
</feature>
<evidence type="ECO:0000256" key="4">
    <source>
        <dbReference type="SAM" id="MobiDB-lite"/>
    </source>
</evidence>
<dbReference type="Gene3D" id="3.40.390.10">
    <property type="entry name" value="Collagenase (Catalytic Domain)"/>
    <property type="match status" value="1"/>
</dbReference>
<evidence type="ECO:0000256" key="2">
    <source>
        <dbReference type="PROSITE-ProRule" id="PRU00068"/>
    </source>
</evidence>
<keyword evidence="5" id="KW-0472">Membrane</keyword>
<dbReference type="SMART" id="SM00050">
    <property type="entry name" value="DISIN"/>
    <property type="match status" value="1"/>
</dbReference>
<keyword evidence="5" id="KW-0812">Transmembrane</keyword>
<dbReference type="Pfam" id="PF08516">
    <property type="entry name" value="ADAM_CR"/>
    <property type="match status" value="1"/>
</dbReference>
<keyword evidence="3" id="KW-0479">Metal-binding</keyword>
<feature type="region of interest" description="Disordered" evidence="4">
    <location>
        <begin position="722"/>
        <end position="795"/>
    </location>
</feature>
<feature type="binding site" evidence="3">
    <location>
        <position position="349"/>
    </location>
    <ligand>
        <name>Zn(2+)</name>
        <dbReference type="ChEBI" id="CHEBI:29105"/>
        <note>catalytic</note>
    </ligand>
</feature>
<dbReference type="Pfam" id="PF01421">
    <property type="entry name" value="Reprolysin"/>
    <property type="match status" value="1"/>
</dbReference>
<protein>
    <submittedName>
        <fullName evidence="9">Disintegrin and metalloproteinase domain-containing protein 29</fullName>
    </submittedName>
</protein>
<keyword evidence="1 3" id="KW-1015">Disulfide bond</keyword>
<evidence type="ECO:0000313" key="8">
    <source>
        <dbReference type="Proteomes" id="UP000694910"/>
    </source>
</evidence>
<dbReference type="InterPro" id="IPR002870">
    <property type="entry name" value="Peptidase_M12B_N"/>
</dbReference>
<dbReference type="Pfam" id="PF01562">
    <property type="entry name" value="Pep_M12B_propep"/>
    <property type="match status" value="1"/>
</dbReference>
<evidence type="ECO:0000313" key="9">
    <source>
        <dbReference type="RefSeq" id="XP_014645374.1"/>
    </source>
</evidence>
<feature type="domain" description="Disintegrin" evidence="6">
    <location>
        <begin position="414"/>
        <end position="500"/>
    </location>
</feature>
<dbReference type="SUPFAM" id="SSF57552">
    <property type="entry name" value="Blood coagulation inhibitor (disintegrin)"/>
    <property type="match status" value="1"/>
</dbReference>
<accession>A0ABM1D0P3</accession>
<dbReference type="SUPFAM" id="SSF55486">
    <property type="entry name" value="Metalloproteases ('zincins'), catalytic domain"/>
    <property type="match status" value="1"/>
</dbReference>
<feature type="binding site" evidence="3">
    <location>
        <position position="359"/>
    </location>
    <ligand>
        <name>Zn(2+)</name>
        <dbReference type="ChEBI" id="CHEBI:29105"/>
        <note>catalytic</note>
    </ligand>
</feature>
<dbReference type="PROSITE" id="PS00427">
    <property type="entry name" value="DISINTEGRIN_1"/>
    <property type="match status" value="1"/>
</dbReference>
<organism evidence="8 9">
    <name type="scientific">Ceratotherium simum simum</name>
    <name type="common">Southern white rhinoceros</name>
    <dbReference type="NCBI Taxonomy" id="73337"/>
    <lineage>
        <taxon>Eukaryota</taxon>
        <taxon>Metazoa</taxon>
        <taxon>Chordata</taxon>
        <taxon>Craniata</taxon>
        <taxon>Vertebrata</taxon>
        <taxon>Euteleostomi</taxon>
        <taxon>Mammalia</taxon>
        <taxon>Eutheria</taxon>
        <taxon>Laurasiatheria</taxon>
        <taxon>Perissodactyla</taxon>
        <taxon>Rhinocerotidae</taxon>
        <taxon>Ceratotherium</taxon>
    </lineage>
</organism>
<dbReference type="RefSeq" id="XP_014645374.1">
    <property type="nucleotide sequence ID" value="XM_014789888.1"/>
</dbReference>
<feature type="compositionally biased region" description="Basic residues" evidence="4">
    <location>
        <begin position="782"/>
        <end position="795"/>
    </location>
</feature>
<dbReference type="GO" id="GO:0008237">
    <property type="term" value="F:metallopeptidase activity"/>
    <property type="evidence" value="ECO:0007669"/>
    <property type="project" value="UniProtKB-KW"/>
</dbReference>
<dbReference type="PROSITE" id="PS50215">
    <property type="entry name" value="ADAM_MEPRO"/>
    <property type="match status" value="1"/>
</dbReference>
<keyword evidence="5" id="KW-1133">Transmembrane helix</keyword>
<feature type="compositionally biased region" description="Low complexity" evidence="4">
    <location>
        <begin position="770"/>
        <end position="781"/>
    </location>
</feature>
<name>A0ABM1D0P3_CERSS</name>
<comment type="caution">
    <text evidence="3">Lacks conserved residue(s) required for the propagation of feature annotation.</text>
</comment>
<dbReference type="PROSITE" id="PS50214">
    <property type="entry name" value="DISINTEGRIN_2"/>
    <property type="match status" value="1"/>
</dbReference>
<evidence type="ECO:0000256" key="1">
    <source>
        <dbReference type="ARBA" id="ARBA00023157"/>
    </source>
</evidence>
<dbReference type="CDD" id="cd04269">
    <property type="entry name" value="ZnMc_adamalysin_II_like"/>
    <property type="match status" value="1"/>
</dbReference>
<dbReference type="InterPro" id="IPR001762">
    <property type="entry name" value="Disintegrin_dom"/>
</dbReference>
<keyword evidence="9" id="KW-0645">Protease</keyword>
<dbReference type="PRINTS" id="PR00289">
    <property type="entry name" value="DISINTEGRIN"/>
</dbReference>
<proteinExistence type="predicted"/>
<dbReference type="Proteomes" id="UP000694910">
    <property type="component" value="Unplaced"/>
</dbReference>
<keyword evidence="9" id="KW-0378">Hydrolase</keyword>
<dbReference type="PANTHER" id="PTHR11905:SF34">
    <property type="entry name" value="DISINTEGRIN AND METALLOPROTEINASE DOMAIN-CONTAINING PROTEIN 29"/>
    <property type="match status" value="1"/>
</dbReference>
<dbReference type="InterPro" id="IPR034027">
    <property type="entry name" value="Reprolysin_adamalysin"/>
</dbReference>
<reference evidence="9" key="1">
    <citation type="submission" date="2025-08" db="UniProtKB">
        <authorList>
            <consortium name="RefSeq"/>
        </authorList>
    </citation>
    <scope>IDENTIFICATION</scope>
</reference>
<dbReference type="Pfam" id="PF00200">
    <property type="entry name" value="Disintegrin"/>
    <property type="match status" value="1"/>
</dbReference>
<feature type="disulfide bond" evidence="2">
    <location>
        <begin position="472"/>
        <end position="492"/>
    </location>
</feature>
<dbReference type="InterPro" id="IPR036436">
    <property type="entry name" value="Disintegrin_dom_sf"/>
</dbReference>
<feature type="compositionally biased region" description="Polar residues" evidence="4">
    <location>
        <begin position="747"/>
        <end position="759"/>
    </location>
</feature>
<feature type="disulfide bond" evidence="3">
    <location>
        <begin position="366"/>
        <end position="371"/>
    </location>
</feature>
<keyword evidence="8" id="KW-1185">Reference proteome</keyword>
<dbReference type="Gene3D" id="4.10.70.10">
    <property type="entry name" value="Disintegrin domain"/>
    <property type="match status" value="1"/>
</dbReference>
<dbReference type="InterPro" id="IPR001590">
    <property type="entry name" value="Peptidase_M12B"/>
</dbReference>
<dbReference type="SMART" id="SM00608">
    <property type="entry name" value="ACR"/>
    <property type="match status" value="1"/>
</dbReference>
<feature type="transmembrane region" description="Helical" evidence="5">
    <location>
        <begin position="693"/>
        <end position="714"/>
    </location>
</feature>
<evidence type="ECO:0000259" key="7">
    <source>
        <dbReference type="PROSITE" id="PS50215"/>
    </source>
</evidence>